<evidence type="ECO:0000313" key="8">
    <source>
        <dbReference type="Proteomes" id="UP000195729"/>
    </source>
</evidence>
<sequence length="200" mass="23010">MSKPDDLLATRRRKQIISAASLCFSQTGFHSTSMADIIQECGLSAGQIYRHYSGKEIIVNESIRYITEHWCAFLLKNLPQETKTDNIIDINSAFWDEWPEDQRRLLIETYSEASRNDTVRQIVNRAEQKLFAGLDEKFLISMPESSQQARRQKILLLILLTDGIICRRFTDNSLNSDEIKRINGIFSHQLHVTTNGCQSD</sequence>
<name>A0A1Y0LEP0_TATCI</name>
<evidence type="ECO:0000313" key="6">
    <source>
        <dbReference type="EMBL" id="ARU96129.1"/>
    </source>
</evidence>
<gene>
    <name evidence="6" type="ORF">A7K98_09655</name>
    <name evidence="7" type="ORF">A7K99_09655</name>
</gene>
<dbReference type="InterPro" id="IPR009057">
    <property type="entry name" value="Homeodomain-like_sf"/>
</dbReference>
<dbReference type="SUPFAM" id="SSF46689">
    <property type="entry name" value="Homeodomain-like"/>
    <property type="match status" value="1"/>
</dbReference>
<dbReference type="GO" id="GO:0003677">
    <property type="term" value="F:DNA binding"/>
    <property type="evidence" value="ECO:0007669"/>
    <property type="project" value="UniProtKB-UniRule"/>
</dbReference>
<keyword evidence="8" id="KW-1185">Reference proteome</keyword>
<dbReference type="EMBL" id="CP015579">
    <property type="protein sequence ID" value="ARU96129.1"/>
    <property type="molecule type" value="Genomic_DNA"/>
</dbReference>
<dbReference type="Gene3D" id="1.10.357.10">
    <property type="entry name" value="Tetracycline Repressor, domain 2"/>
    <property type="match status" value="1"/>
</dbReference>
<evidence type="ECO:0000256" key="1">
    <source>
        <dbReference type="ARBA" id="ARBA00023015"/>
    </source>
</evidence>
<proteinExistence type="predicted"/>
<dbReference type="Pfam" id="PF00440">
    <property type="entry name" value="TetR_N"/>
    <property type="match status" value="1"/>
</dbReference>
<dbReference type="PROSITE" id="PS50977">
    <property type="entry name" value="HTH_TETR_2"/>
    <property type="match status" value="1"/>
</dbReference>
<protein>
    <recommendedName>
        <fullName evidence="5">HTH tetR-type domain-containing protein</fullName>
    </recommendedName>
</protein>
<feature type="domain" description="HTH tetR-type" evidence="5">
    <location>
        <begin position="10"/>
        <end position="70"/>
    </location>
</feature>
<dbReference type="PANTHER" id="PTHR47506">
    <property type="entry name" value="TRANSCRIPTIONAL REGULATORY PROTEIN"/>
    <property type="match status" value="1"/>
</dbReference>
<evidence type="ECO:0000313" key="7">
    <source>
        <dbReference type="EMBL" id="ARV00167.1"/>
    </source>
</evidence>
<dbReference type="InterPro" id="IPR001647">
    <property type="entry name" value="HTH_TetR"/>
</dbReference>
<dbReference type="Proteomes" id="UP000195729">
    <property type="component" value="Chromosome"/>
</dbReference>
<feature type="DNA-binding region" description="H-T-H motif" evidence="4">
    <location>
        <begin position="33"/>
        <end position="52"/>
    </location>
</feature>
<keyword evidence="2 4" id="KW-0238">DNA-binding</keyword>
<keyword evidence="3" id="KW-0804">Transcription</keyword>
<dbReference type="KEGG" id="tci:A7K98_09655"/>
<dbReference type="OrthoDB" id="5816932at2"/>
<dbReference type="PANTHER" id="PTHR47506:SF1">
    <property type="entry name" value="HTH-TYPE TRANSCRIPTIONAL REGULATOR YJDC"/>
    <property type="match status" value="1"/>
</dbReference>
<reference evidence="8 9" key="1">
    <citation type="submission" date="2016-05" db="EMBL/GenBank/DDBJ databases">
        <title>Complete genome sequence of two 2,5-diketo-D-glunonic acid producing strain Tatumella citrea.</title>
        <authorList>
            <person name="Duan C."/>
            <person name="Yang J."/>
            <person name="Yang S."/>
        </authorList>
    </citation>
    <scope>NUCLEOTIDE SEQUENCE [LARGE SCALE GENOMIC DNA]</scope>
    <source>
        <strain evidence="7 8">ATCC 39140</strain>
        <strain evidence="6 9">DSM 13699</strain>
    </source>
</reference>
<evidence type="ECO:0000256" key="2">
    <source>
        <dbReference type="ARBA" id="ARBA00023125"/>
    </source>
</evidence>
<evidence type="ECO:0000259" key="5">
    <source>
        <dbReference type="PROSITE" id="PS50977"/>
    </source>
</evidence>
<organism evidence="6 9">
    <name type="scientific">Tatumella citrea</name>
    <name type="common">Pantoea citrea</name>
    <dbReference type="NCBI Taxonomy" id="53336"/>
    <lineage>
        <taxon>Bacteria</taxon>
        <taxon>Pseudomonadati</taxon>
        <taxon>Pseudomonadota</taxon>
        <taxon>Gammaproteobacteria</taxon>
        <taxon>Enterobacterales</taxon>
        <taxon>Erwiniaceae</taxon>
        <taxon>Tatumella</taxon>
    </lineage>
</organism>
<evidence type="ECO:0000256" key="3">
    <source>
        <dbReference type="ARBA" id="ARBA00023163"/>
    </source>
</evidence>
<accession>A0A1Y0LEP0</accession>
<dbReference type="EMBL" id="CP015581">
    <property type="protein sequence ID" value="ARV00167.1"/>
    <property type="molecule type" value="Genomic_DNA"/>
</dbReference>
<dbReference type="PRINTS" id="PR00455">
    <property type="entry name" value="HTHTETR"/>
</dbReference>
<dbReference type="AlphaFoldDB" id="A0A1Y0LEP0"/>
<evidence type="ECO:0000256" key="4">
    <source>
        <dbReference type="PROSITE-ProRule" id="PRU00335"/>
    </source>
</evidence>
<evidence type="ECO:0000313" key="9">
    <source>
        <dbReference type="Proteomes" id="UP000195814"/>
    </source>
</evidence>
<keyword evidence="1" id="KW-0805">Transcription regulation</keyword>
<dbReference type="Proteomes" id="UP000195814">
    <property type="component" value="Chromosome"/>
</dbReference>